<name>A0A9P0ZNC3_CUSEU</name>
<evidence type="ECO:0000313" key="2">
    <source>
        <dbReference type="EMBL" id="CAH9105475.1"/>
    </source>
</evidence>
<evidence type="ECO:0000313" key="3">
    <source>
        <dbReference type="Proteomes" id="UP001152484"/>
    </source>
</evidence>
<gene>
    <name evidence="2" type="ORF">CEURO_LOCUS16913</name>
</gene>
<organism evidence="2 3">
    <name type="scientific">Cuscuta europaea</name>
    <name type="common">European dodder</name>
    <dbReference type="NCBI Taxonomy" id="41803"/>
    <lineage>
        <taxon>Eukaryota</taxon>
        <taxon>Viridiplantae</taxon>
        <taxon>Streptophyta</taxon>
        <taxon>Embryophyta</taxon>
        <taxon>Tracheophyta</taxon>
        <taxon>Spermatophyta</taxon>
        <taxon>Magnoliopsida</taxon>
        <taxon>eudicotyledons</taxon>
        <taxon>Gunneridae</taxon>
        <taxon>Pentapetalae</taxon>
        <taxon>asterids</taxon>
        <taxon>lamiids</taxon>
        <taxon>Solanales</taxon>
        <taxon>Convolvulaceae</taxon>
        <taxon>Cuscuteae</taxon>
        <taxon>Cuscuta</taxon>
        <taxon>Cuscuta subgen. Cuscuta</taxon>
    </lineage>
</organism>
<feature type="transmembrane region" description="Helical" evidence="1">
    <location>
        <begin position="58"/>
        <end position="75"/>
    </location>
</feature>
<accession>A0A9P0ZNC3</accession>
<dbReference type="AlphaFoldDB" id="A0A9P0ZNC3"/>
<proteinExistence type="predicted"/>
<reference evidence="2" key="1">
    <citation type="submission" date="2022-07" db="EMBL/GenBank/DDBJ databases">
        <authorList>
            <person name="Macas J."/>
            <person name="Novak P."/>
            <person name="Neumann P."/>
        </authorList>
    </citation>
    <scope>NUCLEOTIDE SEQUENCE</scope>
</reference>
<evidence type="ECO:0000256" key="1">
    <source>
        <dbReference type="SAM" id="Phobius"/>
    </source>
</evidence>
<protein>
    <submittedName>
        <fullName evidence="2">Uncharacterized protein</fullName>
    </submittedName>
</protein>
<feature type="transmembrane region" description="Helical" evidence="1">
    <location>
        <begin position="21"/>
        <end position="38"/>
    </location>
</feature>
<dbReference type="Proteomes" id="UP001152484">
    <property type="component" value="Unassembled WGS sequence"/>
</dbReference>
<keyword evidence="3" id="KW-1185">Reference proteome</keyword>
<keyword evidence="1" id="KW-0812">Transmembrane</keyword>
<sequence length="82" mass="9130">MREALGSPTTARNHCIRKSGNGESILCTAAFGCVSAVIGLPSRHRPPLDRNLQLERRLFLLLPLGQGPIPPAIILRRYRCRR</sequence>
<keyword evidence="1" id="KW-0472">Membrane</keyword>
<keyword evidence="1" id="KW-1133">Transmembrane helix</keyword>
<dbReference type="EMBL" id="CAMAPE010000048">
    <property type="protein sequence ID" value="CAH9105475.1"/>
    <property type="molecule type" value="Genomic_DNA"/>
</dbReference>
<comment type="caution">
    <text evidence="2">The sequence shown here is derived from an EMBL/GenBank/DDBJ whole genome shotgun (WGS) entry which is preliminary data.</text>
</comment>